<reference evidence="3 5" key="2">
    <citation type="submission" date="2015-12" db="EMBL/GenBank/DDBJ databases">
        <authorList>
            <person name="Lauer A."/>
            <person name="Humrighouse B."/>
            <person name="Loparev V."/>
            <person name="Shewmaker P.L."/>
            <person name="Whitney A.M."/>
            <person name="McLaughlin R.W."/>
        </authorList>
    </citation>
    <scope>NUCLEOTIDE SEQUENCE [LARGE SCALE GENOMIC DNA]</scope>
    <source>
        <strain evidence="3 5">LMG 23085</strain>
    </source>
</reference>
<dbReference type="RefSeq" id="WP_071876580.1">
    <property type="nucleotide sequence ID" value="NZ_JXLC01000003.1"/>
</dbReference>
<evidence type="ECO:0000313" key="5">
    <source>
        <dbReference type="Proteomes" id="UP000065511"/>
    </source>
</evidence>
<dbReference type="AlphaFoldDB" id="A0A0S3KFM8"/>
<evidence type="ECO:0000313" key="3">
    <source>
        <dbReference type="EMBL" id="ALS03075.1"/>
    </source>
</evidence>
<name>A0A0S3KFM8_9ENTE</name>
<dbReference type="KEGG" id="ess:ATZ33_17330"/>
<dbReference type="SUPFAM" id="SSF52980">
    <property type="entry name" value="Restriction endonuclease-like"/>
    <property type="match status" value="1"/>
</dbReference>
<dbReference type="InterPro" id="IPR002732">
    <property type="entry name" value="Hjc"/>
</dbReference>
<dbReference type="Proteomes" id="UP000065511">
    <property type="component" value="Chromosome"/>
</dbReference>
<dbReference type="GO" id="GO:0008821">
    <property type="term" value="F:crossover junction DNA endonuclease activity"/>
    <property type="evidence" value="ECO:0007669"/>
    <property type="project" value="UniProtKB-EC"/>
</dbReference>
<protein>
    <submittedName>
        <fullName evidence="3">Recombinase RecB</fullName>
    </submittedName>
</protein>
<accession>A0A0S3KFM8</accession>
<dbReference type="Pfam" id="PF01870">
    <property type="entry name" value="Hjc"/>
    <property type="match status" value="1"/>
</dbReference>
<dbReference type="EMBL" id="JXLC01000003">
    <property type="protein sequence ID" value="OJG93020.1"/>
    <property type="molecule type" value="Genomic_DNA"/>
</dbReference>
<dbReference type="InterPro" id="IPR011856">
    <property type="entry name" value="tRNA_endonuc-like_dom_sf"/>
</dbReference>
<dbReference type="OrthoDB" id="1682640at2"/>
<comment type="catalytic activity">
    <reaction evidence="2">
        <text>Endonucleolytic cleavage at a junction such as a reciprocal single-stranded crossover between two homologous DNA duplexes (Holliday junction).</text>
        <dbReference type="EC" id="3.1.21.10"/>
    </reaction>
</comment>
<dbReference type="EMBL" id="CP013614">
    <property type="protein sequence ID" value="ALS03075.1"/>
    <property type="molecule type" value="Genomic_DNA"/>
</dbReference>
<sequence>MAGPEKKVEDKIKKYLDSLGAYYLKVHGSMYQPSGTPDILACVNGRFIGIEVKRADGKGRGSALQKSKIKKIQDAGGVAFFAKSVDEVSAMLKHENVI</sequence>
<evidence type="ECO:0000313" key="6">
    <source>
        <dbReference type="Proteomes" id="UP000183039"/>
    </source>
</evidence>
<dbReference type="Proteomes" id="UP000183039">
    <property type="component" value="Unassembled WGS sequence"/>
</dbReference>
<gene>
    <name evidence="3" type="ORF">ATZ33_17330</name>
    <name evidence="4" type="ORF">RV15_GL002154</name>
</gene>
<proteinExistence type="predicted"/>
<reference evidence="4 6" key="1">
    <citation type="submission" date="2014-12" db="EMBL/GenBank/DDBJ databases">
        <title>Draft genome sequences of 29 type strains of Enterococci.</title>
        <authorList>
            <person name="Zhong Z."/>
            <person name="Sun Z."/>
            <person name="Liu W."/>
            <person name="Zhang W."/>
            <person name="Zhang H."/>
        </authorList>
    </citation>
    <scope>NUCLEOTIDE SEQUENCE [LARGE SCALE GENOMIC DNA]</scope>
    <source>
        <strain evidence="4 6">DSM 22801</strain>
    </source>
</reference>
<keyword evidence="1" id="KW-0378">Hydrolase</keyword>
<evidence type="ECO:0000256" key="1">
    <source>
        <dbReference type="ARBA" id="ARBA00022801"/>
    </source>
</evidence>
<dbReference type="Gene3D" id="3.40.1350.10">
    <property type="match status" value="1"/>
</dbReference>
<dbReference type="GO" id="GO:0003676">
    <property type="term" value="F:nucleic acid binding"/>
    <property type="evidence" value="ECO:0007669"/>
    <property type="project" value="InterPro"/>
</dbReference>
<evidence type="ECO:0000313" key="4">
    <source>
        <dbReference type="EMBL" id="OJG93020.1"/>
    </source>
</evidence>
<dbReference type="InterPro" id="IPR011335">
    <property type="entry name" value="Restrct_endonuc-II-like"/>
</dbReference>
<keyword evidence="5" id="KW-1185">Reference proteome</keyword>
<evidence type="ECO:0000256" key="2">
    <source>
        <dbReference type="ARBA" id="ARBA00029354"/>
    </source>
</evidence>
<organism evidence="4 6">
    <name type="scientific">Enterococcus silesiacus</name>
    <dbReference type="NCBI Taxonomy" id="332949"/>
    <lineage>
        <taxon>Bacteria</taxon>
        <taxon>Bacillati</taxon>
        <taxon>Bacillota</taxon>
        <taxon>Bacilli</taxon>
        <taxon>Lactobacillales</taxon>
        <taxon>Enterococcaceae</taxon>
        <taxon>Enterococcus</taxon>
    </lineage>
</organism>